<proteinExistence type="predicted"/>
<protein>
    <submittedName>
        <fullName evidence="4">N-acetyltransferase family protein</fullName>
    </submittedName>
</protein>
<dbReference type="EMBL" id="JAUYVH010000001">
    <property type="protein sequence ID" value="MDQ9169488.1"/>
    <property type="molecule type" value="Genomic_DNA"/>
</dbReference>
<dbReference type="CDD" id="cd04301">
    <property type="entry name" value="NAT_SF"/>
    <property type="match status" value="1"/>
</dbReference>
<reference evidence="4 5" key="1">
    <citation type="submission" date="2023-08" db="EMBL/GenBank/DDBJ databases">
        <title>Oxalobacteraceae gen .nov., isolated from river sludge outside the plant.</title>
        <authorList>
            <person name="Zhao S.Y."/>
        </authorList>
    </citation>
    <scope>NUCLEOTIDE SEQUENCE [LARGE SCALE GENOMIC DNA]</scope>
    <source>
        <strain evidence="4 5">R-40</strain>
    </source>
</reference>
<dbReference type="Pfam" id="PF13420">
    <property type="entry name" value="Acetyltransf_4"/>
    <property type="match status" value="1"/>
</dbReference>
<evidence type="ECO:0000259" key="3">
    <source>
        <dbReference type="PROSITE" id="PS51186"/>
    </source>
</evidence>
<gene>
    <name evidence="4" type="ORF">Q8A64_03580</name>
</gene>
<evidence type="ECO:0000256" key="1">
    <source>
        <dbReference type="ARBA" id="ARBA00022679"/>
    </source>
</evidence>
<dbReference type="InterPro" id="IPR016181">
    <property type="entry name" value="Acyl_CoA_acyltransferase"/>
</dbReference>
<dbReference type="PANTHER" id="PTHR43072:SF23">
    <property type="entry name" value="UPF0039 PROTEIN C11D3.02C"/>
    <property type="match status" value="1"/>
</dbReference>
<evidence type="ECO:0000313" key="5">
    <source>
        <dbReference type="Proteomes" id="UP001225596"/>
    </source>
</evidence>
<name>A0ABU1BKG4_9BURK</name>
<accession>A0ABU1BKG4</accession>
<evidence type="ECO:0000313" key="4">
    <source>
        <dbReference type="EMBL" id="MDQ9169488.1"/>
    </source>
</evidence>
<dbReference type="Proteomes" id="UP001225596">
    <property type="component" value="Unassembled WGS sequence"/>
</dbReference>
<dbReference type="InterPro" id="IPR000182">
    <property type="entry name" value="GNAT_dom"/>
</dbReference>
<keyword evidence="1" id="KW-0808">Transferase</keyword>
<dbReference type="SUPFAM" id="SSF55729">
    <property type="entry name" value="Acyl-CoA N-acyltransferases (Nat)"/>
    <property type="match status" value="1"/>
</dbReference>
<dbReference type="RefSeq" id="WP_338435392.1">
    <property type="nucleotide sequence ID" value="NZ_JAUYVH010000001.1"/>
</dbReference>
<sequence length="178" mass="19998">MEIVHCTLGRHGEAMLEIVNEAILNSTAVYDYHPRSMNGMRNWFAVKETAGFPVIGMEGPQGQLLGFASYGTFRAWPAYRYTVETSVYIHHHARGKGHGHHLMHELIKLARMQQVHTLVACIDMQNKASIRLHEKLGFTCSGIIREAGYKFGQWLDAGFFQLILDTPANPDEAGLETT</sequence>
<evidence type="ECO:0000256" key="2">
    <source>
        <dbReference type="ARBA" id="ARBA00023315"/>
    </source>
</evidence>
<dbReference type="PROSITE" id="PS51186">
    <property type="entry name" value="GNAT"/>
    <property type="match status" value="1"/>
</dbReference>
<comment type="caution">
    <text evidence="4">The sequence shown here is derived from an EMBL/GenBank/DDBJ whole genome shotgun (WGS) entry which is preliminary data.</text>
</comment>
<feature type="domain" description="N-acetyltransferase" evidence="3">
    <location>
        <begin position="16"/>
        <end position="156"/>
    </location>
</feature>
<dbReference type="Gene3D" id="3.40.630.30">
    <property type="match status" value="1"/>
</dbReference>
<keyword evidence="2" id="KW-0012">Acyltransferase</keyword>
<dbReference type="PANTHER" id="PTHR43072">
    <property type="entry name" value="N-ACETYLTRANSFERASE"/>
    <property type="match status" value="1"/>
</dbReference>
<organism evidence="4 5">
    <name type="scientific">Keguizhuia sedimenti</name>
    <dbReference type="NCBI Taxonomy" id="3064264"/>
    <lineage>
        <taxon>Bacteria</taxon>
        <taxon>Pseudomonadati</taxon>
        <taxon>Pseudomonadota</taxon>
        <taxon>Betaproteobacteria</taxon>
        <taxon>Burkholderiales</taxon>
        <taxon>Oxalobacteraceae</taxon>
        <taxon>Keguizhuia</taxon>
    </lineage>
</organism>
<keyword evidence="5" id="KW-1185">Reference proteome</keyword>